<dbReference type="InterPro" id="IPR000424">
    <property type="entry name" value="Primosome_PriB/ssb"/>
</dbReference>
<dbReference type="Proteomes" id="UP001500945">
    <property type="component" value="Unassembled WGS sequence"/>
</dbReference>
<reference evidence="5" key="1">
    <citation type="journal article" date="2019" name="Int. J. Syst. Evol. Microbiol.">
        <title>The Global Catalogue of Microorganisms (GCM) 10K type strain sequencing project: providing services to taxonomists for standard genome sequencing and annotation.</title>
        <authorList>
            <consortium name="The Broad Institute Genomics Platform"/>
            <consortium name="The Broad Institute Genome Sequencing Center for Infectious Disease"/>
            <person name="Wu L."/>
            <person name="Ma J."/>
        </authorList>
    </citation>
    <scope>NUCLEOTIDE SEQUENCE [LARGE SCALE GENOMIC DNA]</scope>
    <source>
        <strain evidence="5">JCM 17809</strain>
    </source>
</reference>
<evidence type="ECO:0008006" key="6">
    <source>
        <dbReference type="Google" id="ProtNLM"/>
    </source>
</evidence>
<dbReference type="CDD" id="cd04496">
    <property type="entry name" value="SSB_OBF"/>
    <property type="match status" value="1"/>
</dbReference>
<gene>
    <name evidence="4" type="ORF">GCM10023168_25030</name>
</gene>
<dbReference type="Pfam" id="PF00436">
    <property type="entry name" value="SSB"/>
    <property type="match status" value="1"/>
</dbReference>
<dbReference type="PROSITE" id="PS50935">
    <property type="entry name" value="SSB"/>
    <property type="match status" value="1"/>
</dbReference>
<evidence type="ECO:0000313" key="4">
    <source>
        <dbReference type="EMBL" id="GAA4408124.1"/>
    </source>
</evidence>
<dbReference type="Gene3D" id="2.40.50.140">
    <property type="entry name" value="Nucleic acid-binding proteins"/>
    <property type="match status" value="1"/>
</dbReference>
<proteinExistence type="predicted"/>
<comment type="caution">
    <text evidence="4">The sequence shown here is derived from an EMBL/GenBank/DDBJ whole genome shotgun (WGS) entry which is preliminary data.</text>
</comment>
<evidence type="ECO:0000256" key="1">
    <source>
        <dbReference type="ARBA" id="ARBA00023125"/>
    </source>
</evidence>
<dbReference type="RefSeq" id="WP_345206442.1">
    <property type="nucleotide sequence ID" value="NZ_BAABGM010000015.1"/>
</dbReference>
<dbReference type="SUPFAM" id="SSF50249">
    <property type="entry name" value="Nucleic acid-binding proteins"/>
    <property type="match status" value="1"/>
</dbReference>
<keyword evidence="5" id="KW-1185">Reference proteome</keyword>
<organism evidence="4 5">
    <name type="scientific">Fodinibacter luteus</name>
    <dbReference type="NCBI Taxonomy" id="552064"/>
    <lineage>
        <taxon>Bacteria</taxon>
        <taxon>Bacillati</taxon>
        <taxon>Actinomycetota</taxon>
        <taxon>Actinomycetes</taxon>
        <taxon>Micrococcales</taxon>
        <taxon>Intrasporangiaceae</taxon>
        <taxon>Fodinibacter (ex Wang et al. 2009)</taxon>
    </lineage>
</organism>
<keyword evidence="1 2" id="KW-0238">DNA-binding</keyword>
<protein>
    <recommendedName>
        <fullName evidence="6">Single-stranded DNA-binding protein</fullName>
    </recommendedName>
</protein>
<sequence length="211" mass="21409">MNETYVTIRGRLVADPTVRTTRAGAPMTSFRIASSVRRPVPGQHGAWEDVGTSFYEVVTYKALAANAGVSLRKGHPVSVHGRQHIVSRPRDDGTTWWGVEVVADAVGHDLAYGTTAFAKVGRAQDGGGDRAFGPEPPDGFVDRTSGFGTSGFGSPDTDAYVVEGADGRGLGQLAAPGDDGSSGGVATGTGSGAGPAPDTGPLVPSGDEAAA</sequence>
<name>A0ABP8KKA3_9MICO</name>
<evidence type="ECO:0000256" key="2">
    <source>
        <dbReference type="PROSITE-ProRule" id="PRU00252"/>
    </source>
</evidence>
<evidence type="ECO:0000313" key="5">
    <source>
        <dbReference type="Proteomes" id="UP001500945"/>
    </source>
</evidence>
<dbReference type="EMBL" id="BAABGM010000015">
    <property type="protein sequence ID" value="GAA4408124.1"/>
    <property type="molecule type" value="Genomic_DNA"/>
</dbReference>
<feature type="region of interest" description="Disordered" evidence="3">
    <location>
        <begin position="165"/>
        <end position="211"/>
    </location>
</feature>
<accession>A0ABP8KKA3</accession>
<evidence type="ECO:0000256" key="3">
    <source>
        <dbReference type="SAM" id="MobiDB-lite"/>
    </source>
</evidence>
<dbReference type="InterPro" id="IPR012340">
    <property type="entry name" value="NA-bd_OB-fold"/>
</dbReference>
<feature type="compositionally biased region" description="Gly residues" evidence="3">
    <location>
        <begin position="180"/>
        <end position="193"/>
    </location>
</feature>